<dbReference type="InterPro" id="IPR013783">
    <property type="entry name" value="Ig-like_fold"/>
</dbReference>
<proteinExistence type="predicted"/>
<dbReference type="SUPFAM" id="SSF48726">
    <property type="entry name" value="Immunoglobulin"/>
    <property type="match status" value="1"/>
</dbReference>
<evidence type="ECO:0000256" key="5">
    <source>
        <dbReference type="ARBA" id="ARBA00022989"/>
    </source>
</evidence>
<keyword evidence="4" id="KW-0732">Signal</keyword>
<keyword evidence="10" id="KW-0393">Immunoglobulin domain</keyword>
<dbReference type="GO" id="GO:0042102">
    <property type="term" value="P:positive regulation of T cell proliferation"/>
    <property type="evidence" value="ECO:0007669"/>
    <property type="project" value="TreeGrafter"/>
</dbReference>
<evidence type="ECO:0000256" key="9">
    <source>
        <dbReference type="ARBA" id="ARBA00023180"/>
    </source>
</evidence>
<dbReference type="GO" id="GO:0071222">
    <property type="term" value="P:cellular response to lipopolysaccharide"/>
    <property type="evidence" value="ECO:0007669"/>
    <property type="project" value="TreeGrafter"/>
</dbReference>
<gene>
    <name evidence="12" type="ORF">AGOR_G00128850</name>
</gene>
<keyword evidence="8" id="KW-0675">Receptor</keyword>
<dbReference type="Proteomes" id="UP000829720">
    <property type="component" value="Unassembled WGS sequence"/>
</dbReference>
<keyword evidence="2" id="KW-1003">Cell membrane</keyword>
<organism evidence="12 13">
    <name type="scientific">Albula goreensis</name>
    <dbReference type="NCBI Taxonomy" id="1534307"/>
    <lineage>
        <taxon>Eukaryota</taxon>
        <taxon>Metazoa</taxon>
        <taxon>Chordata</taxon>
        <taxon>Craniata</taxon>
        <taxon>Vertebrata</taxon>
        <taxon>Euteleostomi</taxon>
        <taxon>Actinopterygii</taxon>
        <taxon>Neopterygii</taxon>
        <taxon>Teleostei</taxon>
        <taxon>Albuliformes</taxon>
        <taxon>Albulidae</taxon>
        <taxon>Albula</taxon>
    </lineage>
</organism>
<dbReference type="OrthoDB" id="9904387at2759"/>
<keyword evidence="5" id="KW-1133">Transmembrane helix</keyword>
<evidence type="ECO:0000256" key="1">
    <source>
        <dbReference type="ARBA" id="ARBA00004251"/>
    </source>
</evidence>
<dbReference type="GO" id="GO:0006955">
    <property type="term" value="P:immune response"/>
    <property type="evidence" value="ECO:0007669"/>
    <property type="project" value="TreeGrafter"/>
</dbReference>
<keyword evidence="3" id="KW-0812">Transmembrane</keyword>
<dbReference type="GO" id="GO:0031295">
    <property type="term" value="P:T cell costimulation"/>
    <property type="evidence" value="ECO:0007669"/>
    <property type="project" value="TreeGrafter"/>
</dbReference>
<evidence type="ECO:0000256" key="6">
    <source>
        <dbReference type="ARBA" id="ARBA00023136"/>
    </source>
</evidence>
<keyword evidence="13" id="KW-1185">Reference proteome</keyword>
<comment type="caution">
    <text evidence="12">The sequence shown here is derived from an EMBL/GenBank/DDBJ whole genome shotgun (WGS) entry which is preliminary data.</text>
</comment>
<evidence type="ECO:0000256" key="2">
    <source>
        <dbReference type="ARBA" id="ARBA00022475"/>
    </source>
</evidence>
<feature type="domain" description="Ig-like" evidence="11">
    <location>
        <begin position="169"/>
        <end position="202"/>
    </location>
</feature>
<keyword evidence="6" id="KW-0472">Membrane</keyword>
<evidence type="ECO:0000256" key="7">
    <source>
        <dbReference type="ARBA" id="ARBA00023157"/>
    </source>
</evidence>
<evidence type="ECO:0000313" key="12">
    <source>
        <dbReference type="EMBL" id="KAI1893943.1"/>
    </source>
</evidence>
<protein>
    <recommendedName>
        <fullName evidence="11">Ig-like domain-containing protein</fullName>
    </recommendedName>
</protein>
<evidence type="ECO:0000313" key="13">
    <source>
        <dbReference type="Proteomes" id="UP000829720"/>
    </source>
</evidence>
<dbReference type="GO" id="GO:0042130">
    <property type="term" value="P:negative regulation of T cell proliferation"/>
    <property type="evidence" value="ECO:0007669"/>
    <property type="project" value="TreeGrafter"/>
</dbReference>
<dbReference type="GO" id="GO:0007166">
    <property type="term" value="P:cell surface receptor signaling pathway"/>
    <property type="evidence" value="ECO:0007669"/>
    <property type="project" value="TreeGrafter"/>
</dbReference>
<evidence type="ECO:0000259" key="11">
    <source>
        <dbReference type="PROSITE" id="PS50835"/>
    </source>
</evidence>
<dbReference type="PANTHER" id="PTHR25466:SF2">
    <property type="entry name" value="T-LYMPHOCYTE ACTIVATION ANTIGEN CD86"/>
    <property type="match status" value="1"/>
</dbReference>
<keyword evidence="9" id="KW-0325">Glycoprotein</keyword>
<dbReference type="InterPro" id="IPR013162">
    <property type="entry name" value="CD80_C2-set"/>
</dbReference>
<sequence length="271" mass="30232">MNENPSSFKLKINIPIFSCARCEEFYSTADMGHGVIWLIWTCYFILGVKCQDNGSTQKNATTLVQAEFGRSVVLPCNHQAQGRIRFMYMQTRIKPPAVVAGFHKQGMKNIDAKFKNRTKLGPNGTWVELSNVTINDKGDYECIIQTETETENTRQFTINLDVTARYSVPVLTAATSNESAGDRVSVVSCSSSGGYPEESIVWTLPPSSQWAEVNQSSMQNPVTKLFNVSSTIIIINCSYPFKLSCRLGTPYQSSRRYAVLMSPAQDRLTGY</sequence>
<dbReference type="GO" id="GO:0009897">
    <property type="term" value="C:external side of plasma membrane"/>
    <property type="evidence" value="ECO:0007669"/>
    <property type="project" value="TreeGrafter"/>
</dbReference>
<evidence type="ECO:0000256" key="10">
    <source>
        <dbReference type="ARBA" id="ARBA00023319"/>
    </source>
</evidence>
<dbReference type="InterPro" id="IPR007110">
    <property type="entry name" value="Ig-like_dom"/>
</dbReference>
<dbReference type="EMBL" id="JAERUA010000011">
    <property type="protein sequence ID" value="KAI1893943.1"/>
    <property type="molecule type" value="Genomic_DNA"/>
</dbReference>
<dbReference type="AlphaFoldDB" id="A0A8T3D9D1"/>
<dbReference type="Pfam" id="PF08205">
    <property type="entry name" value="C2-set_2"/>
    <property type="match status" value="1"/>
</dbReference>
<evidence type="ECO:0000256" key="8">
    <source>
        <dbReference type="ARBA" id="ARBA00023170"/>
    </source>
</evidence>
<dbReference type="InterPro" id="IPR051713">
    <property type="entry name" value="T-cell_Activation_Regulation"/>
</dbReference>
<accession>A0A8T3D9D1</accession>
<keyword evidence="7" id="KW-1015">Disulfide bond</keyword>
<name>A0A8T3D9D1_9TELE</name>
<comment type="subcellular location">
    <subcellularLocation>
        <location evidence="1">Cell membrane</location>
        <topology evidence="1">Single-pass type I membrane protein</topology>
    </subcellularLocation>
</comment>
<dbReference type="PROSITE" id="PS50835">
    <property type="entry name" value="IG_LIKE"/>
    <property type="match status" value="1"/>
</dbReference>
<dbReference type="Gene3D" id="2.60.40.10">
    <property type="entry name" value="Immunoglobulins"/>
    <property type="match status" value="2"/>
</dbReference>
<reference evidence="12" key="1">
    <citation type="submission" date="2021-01" db="EMBL/GenBank/DDBJ databases">
        <authorList>
            <person name="Zahm M."/>
            <person name="Roques C."/>
            <person name="Cabau C."/>
            <person name="Klopp C."/>
            <person name="Donnadieu C."/>
            <person name="Jouanno E."/>
            <person name="Lampietro C."/>
            <person name="Louis A."/>
            <person name="Herpin A."/>
            <person name="Echchiki A."/>
            <person name="Berthelot C."/>
            <person name="Parey E."/>
            <person name="Roest-Crollius H."/>
            <person name="Braasch I."/>
            <person name="Postlethwait J."/>
            <person name="Bobe J."/>
            <person name="Montfort J."/>
            <person name="Bouchez O."/>
            <person name="Begum T."/>
            <person name="Mejri S."/>
            <person name="Adams A."/>
            <person name="Chen W.-J."/>
            <person name="Guiguen Y."/>
        </authorList>
    </citation>
    <scope>NUCLEOTIDE SEQUENCE</scope>
    <source>
        <tissue evidence="12">Blood</tissue>
    </source>
</reference>
<evidence type="ECO:0000256" key="4">
    <source>
        <dbReference type="ARBA" id="ARBA00022729"/>
    </source>
</evidence>
<dbReference type="PANTHER" id="PTHR25466">
    <property type="entry name" value="T-LYMPHOCYTE ACTIVATION ANTIGEN"/>
    <property type="match status" value="1"/>
</dbReference>
<dbReference type="InterPro" id="IPR036179">
    <property type="entry name" value="Ig-like_dom_sf"/>
</dbReference>
<evidence type="ECO:0000256" key="3">
    <source>
        <dbReference type="ARBA" id="ARBA00022692"/>
    </source>
</evidence>